<name>A0A816KM57_BRANA</name>
<sequence length="72" mass="8650">MITVDNFCSQNRIFNKKASLHKRCLIWEDEIRQKRLEAMNQQLRDSLIEGVTARDRPEISYCRSSWSFWDKG</sequence>
<reference evidence="1" key="1">
    <citation type="submission" date="2021-01" db="EMBL/GenBank/DDBJ databases">
        <authorList>
            <consortium name="Genoscope - CEA"/>
            <person name="William W."/>
        </authorList>
    </citation>
    <scope>NUCLEOTIDE SEQUENCE</scope>
</reference>
<dbReference type="EMBL" id="HG994369">
    <property type="protein sequence ID" value="CAF1924020.1"/>
    <property type="molecule type" value="Genomic_DNA"/>
</dbReference>
<proteinExistence type="predicted"/>
<dbReference type="AlphaFoldDB" id="A0A816KM57"/>
<dbReference type="Proteomes" id="UP001295469">
    <property type="component" value="Chromosome C05"/>
</dbReference>
<protein>
    <submittedName>
        <fullName evidence="1">(rape) hypothetical protein</fullName>
    </submittedName>
</protein>
<evidence type="ECO:0000313" key="1">
    <source>
        <dbReference type="EMBL" id="CAF1924020.1"/>
    </source>
</evidence>
<organism evidence="1">
    <name type="scientific">Brassica napus</name>
    <name type="common">Rape</name>
    <dbReference type="NCBI Taxonomy" id="3708"/>
    <lineage>
        <taxon>Eukaryota</taxon>
        <taxon>Viridiplantae</taxon>
        <taxon>Streptophyta</taxon>
        <taxon>Embryophyta</taxon>
        <taxon>Tracheophyta</taxon>
        <taxon>Spermatophyta</taxon>
        <taxon>Magnoliopsida</taxon>
        <taxon>eudicotyledons</taxon>
        <taxon>Gunneridae</taxon>
        <taxon>Pentapetalae</taxon>
        <taxon>rosids</taxon>
        <taxon>malvids</taxon>
        <taxon>Brassicales</taxon>
        <taxon>Brassicaceae</taxon>
        <taxon>Brassiceae</taxon>
        <taxon>Brassica</taxon>
    </lineage>
</organism>
<gene>
    <name evidence="1" type="ORF">DARMORV10_C05P05060.1</name>
</gene>
<accession>A0A816KM57</accession>